<name>A0AAJ0U738_9GAMM</name>
<gene>
    <name evidence="2" type="ORF">CKO40_18715</name>
</gene>
<proteinExistence type="predicted"/>
<evidence type="ECO:0008006" key="4">
    <source>
        <dbReference type="Google" id="ProtNLM"/>
    </source>
</evidence>
<keyword evidence="1" id="KW-0472">Membrane</keyword>
<dbReference type="Proteomes" id="UP001296776">
    <property type="component" value="Unassembled WGS sequence"/>
</dbReference>
<reference evidence="2" key="1">
    <citation type="submission" date="2017-08" db="EMBL/GenBank/DDBJ databases">
        <authorList>
            <person name="Imhoff J.F."/>
            <person name="Rahn T."/>
            <person name="Kuenzel S."/>
            <person name="Neulinger S.C."/>
        </authorList>
    </citation>
    <scope>NUCLEOTIDE SEQUENCE</scope>
    <source>
        <strain evidence="2">DSM 11080</strain>
    </source>
</reference>
<evidence type="ECO:0000313" key="2">
    <source>
        <dbReference type="EMBL" id="MBK1706524.1"/>
    </source>
</evidence>
<accession>A0AAJ0U738</accession>
<keyword evidence="1" id="KW-1133">Transmembrane helix</keyword>
<dbReference type="EMBL" id="NRSJ01000044">
    <property type="protein sequence ID" value="MBK1706524.1"/>
    <property type="molecule type" value="Genomic_DNA"/>
</dbReference>
<reference evidence="2" key="2">
    <citation type="journal article" date="2020" name="Microorganisms">
        <title>Osmotic Adaptation and Compatible Solute Biosynthesis of Phototrophic Bacteria as Revealed from Genome Analyses.</title>
        <authorList>
            <person name="Imhoff J.F."/>
            <person name="Rahn T."/>
            <person name="Kunzel S."/>
            <person name="Keller A."/>
            <person name="Neulinger S.C."/>
        </authorList>
    </citation>
    <scope>NUCLEOTIDE SEQUENCE</scope>
    <source>
        <strain evidence="2">DSM 11080</strain>
    </source>
</reference>
<dbReference type="AlphaFoldDB" id="A0AAJ0U738"/>
<sequence length="133" mass="15228">MLMKILLTAAVILAGWLAVRERWRAEDDAERLAGQAGRDRAQDRNVLVPRGAVRLAAYGLVVIMLAGTGVYLFQGWQRDRETVEVQVVNTYTGKIERHEARRGEVDRRSFVTLDGRRVRIAEMERLILLEPER</sequence>
<comment type="caution">
    <text evidence="2">The sequence shown here is derived from an EMBL/GenBank/DDBJ whole genome shotgun (WGS) entry which is preliminary data.</text>
</comment>
<evidence type="ECO:0000313" key="3">
    <source>
        <dbReference type="Proteomes" id="UP001296776"/>
    </source>
</evidence>
<organism evidence="2 3">
    <name type="scientific">Halochromatium glycolicum</name>
    <dbReference type="NCBI Taxonomy" id="85075"/>
    <lineage>
        <taxon>Bacteria</taxon>
        <taxon>Pseudomonadati</taxon>
        <taxon>Pseudomonadota</taxon>
        <taxon>Gammaproteobacteria</taxon>
        <taxon>Chromatiales</taxon>
        <taxon>Chromatiaceae</taxon>
        <taxon>Halochromatium</taxon>
    </lineage>
</organism>
<protein>
    <recommendedName>
        <fullName evidence="4">Antitermination protein NusG</fullName>
    </recommendedName>
</protein>
<evidence type="ECO:0000256" key="1">
    <source>
        <dbReference type="SAM" id="Phobius"/>
    </source>
</evidence>
<feature type="transmembrane region" description="Helical" evidence="1">
    <location>
        <begin position="55"/>
        <end position="73"/>
    </location>
</feature>
<keyword evidence="3" id="KW-1185">Reference proteome</keyword>
<keyword evidence="1" id="KW-0812">Transmembrane</keyword>